<organism evidence="2 3">
    <name type="scientific">Cupriavidus necator</name>
    <name type="common">Alcaligenes eutrophus</name>
    <name type="synonym">Ralstonia eutropha</name>
    <dbReference type="NCBI Taxonomy" id="106590"/>
    <lineage>
        <taxon>Bacteria</taxon>
        <taxon>Pseudomonadati</taxon>
        <taxon>Pseudomonadota</taxon>
        <taxon>Betaproteobacteria</taxon>
        <taxon>Burkholderiales</taxon>
        <taxon>Burkholderiaceae</taxon>
        <taxon>Cupriavidus</taxon>
    </lineage>
</organism>
<dbReference type="Pfam" id="PF12085">
    <property type="entry name" value="DUF3562"/>
    <property type="match status" value="1"/>
</dbReference>
<gene>
    <name evidence="2" type="ORF">BJN34_01465</name>
</gene>
<proteinExistence type="predicted"/>
<dbReference type="KEGG" id="cuh:BJN34_01465"/>
<protein>
    <submittedName>
        <fullName evidence="2">DUF3562 domain-containing protein</fullName>
    </submittedName>
</protein>
<accession>A0A1U9UIZ4</accession>
<dbReference type="OrthoDB" id="8970695at2"/>
<dbReference type="EMBL" id="CP017757">
    <property type="protein sequence ID" value="AQV92558.1"/>
    <property type="molecule type" value="Genomic_DNA"/>
</dbReference>
<evidence type="ECO:0000313" key="3">
    <source>
        <dbReference type="Proteomes" id="UP000189627"/>
    </source>
</evidence>
<dbReference type="Proteomes" id="UP000189627">
    <property type="component" value="Chromosome 1"/>
</dbReference>
<feature type="region of interest" description="Disordered" evidence="1">
    <location>
        <begin position="83"/>
        <end position="112"/>
    </location>
</feature>
<evidence type="ECO:0000256" key="1">
    <source>
        <dbReference type="SAM" id="MobiDB-lite"/>
    </source>
</evidence>
<dbReference type="AlphaFoldDB" id="A0A1U9UIZ4"/>
<sequence>MRTEDQDHVVARIAADTGFPPEVVRESYLAAFAELSADARVHAYLPLFAAKRVIARLRNANAESATQTHSSNLDAARDEVLSGTQVAFPASPDDCSHLRPRQTRQRQSAALA</sequence>
<dbReference type="InterPro" id="IPR021945">
    <property type="entry name" value="DUF3562"/>
</dbReference>
<name>A0A1U9UIZ4_CUPNE</name>
<reference evidence="3" key="1">
    <citation type="submission" date="2017-02" db="EMBL/GenBank/DDBJ databases">
        <title>Complete genome sequence of Cupriavidus necator strain NH9, a 3-chlorobenzoate degrader.</title>
        <authorList>
            <person name="Moriuchi R."/>
            <person name="Dohra H."/>
            <person name="Ogawa N."/>
        </authorList>
    </citation>
    <scope>NUCLEOTIDE SEQUENCE [LARGE SCALE GENOMIC DNA]</scope>
    <source>
        <strain evidence="3">NH9</strain>
    </source>
</reference>
<dbReference type="RefSeq" id="WP_078194986.1">
    <property type="nucleotide sequence ID" value="NZ_CP017757.2"/>
</dbReference>
<evidence type="ECO:0000313" key="2">
    <source>
        <dbReference type="EMBL" id="AQV92558.1"/>
    </source>
</evidence>